<proteinExistence type="predicted"/>
<dbReference type="EMBL" id="LPXO01000001">
    <property type="protein sequence ID" value="KUF12683.1"/>
    <property type="molecule type" value="Genomic_DNA"/>
</dbReference>
<evidence type="ECO:0000313" key="2">
    <source>
        <dbReference type="Proteomes" id="UP000054396"/>
    </source>
</evidence>
<dbReference type="STRING" id="1685382.AVJ23_02905"/>
<dbReference type="RefSeq" id="WP_058860627.1">
    <property type="nucleotide sequence ID" value="NZ_LPXO01000001.1"/>
</dbReference>
<organism evidence="1 2">
    <name type="scientific">Pseudoponticoccus marisrubri</name>
    <dbReference type="NCBI Taxonomy" id="1685382"/>
    <lineage>
        <taxon>Bacteria</taxon>
        <taxon>Pseudomonadati</taxon>
        <taxon>Pseudomonadota</taxon>
        <taxon>Alphaproteobacteria</taxon>
        <taxon>Rhodobacterales</taxon>
        <taxon>Roseobacteraceae</taxon>
        <taxon>Pseudoponticoccus</taxon>
    </lineage>
</organism>
<comment type="caution">
    <text evidence="1">The sequence shown here is derived from an EMBL/GenBank/DDBJ whole genome shotgun (WGS) entry which is preliminary data.</text>
</comment>
<keyword evidence="2" id="KW-1185">Reference proteome</keyword>
<protein>
    <submittedName>
        <fullName evidence="1">Uncharacterized protein</fullName>
    </submittedName>
</protein>
<dbReference type="AlphaFoldDB" id="A0A0W7WQ22"/>
<gene>
    <name evidence="1" type="ORF">AVJ23_02905</name>
</gene>
<evidence type="ECO:0000313" key="1">
    <source>
        <dbReference type="EMBL" id="KUF12683.1"/>
    </source>
</evidence>
<name>A0A0W7WQ22_9RHOB</name>
<dbReference type="Proteomes" id="UP000054396">
    <property type="component" value="Unassembled WGS sequence"/>
</dbReference>
<reference evidence="1 2" key="1">
    <citation type="submission" date="2015-12" db="EMBL/GenBank/DDBJ databases">
        <authorList>
            <person name="Shamseldin A."/>
            <person name="Moawad H."/>
            <person name="Abd El-Rahim W.M."/>
            <person name="Sadowsky M.J."/>
        </authorList>
    </citation>
    <scope>NUCLEOTIDE SEQUENCE [LARGE SCALE GENOMIC DNA]</scope>
    <source>
        <strain evidence="1 2">SJ5A-1</strain>
    </source>
</reference>
<accession>A0A0W7WQ22</accession>
<sequence>MTELEERLEREVAEWRAREQARSEKDARKSRWNIVLAALLGSTLLGAVVTEIGEIVGGEYREDVERCRIALDNLQDLGAQDLSGLGEEVQKRVLAELVEMMDDNCHFDSGQ</sequence>